<proteinExistence type="predicted"/>
<dbReference type="VEuPathDB" id="TriTrypDB:TcIL3000_0_30050"/>
<keyword evidence="3" id="KW-1185">Reference proteome</keyword>
<keyword evidence="1" id="KW-1133">Transmembrane helix</keyword>
<reference evidence="3" key="1">
    <citation type="submission" date="2011-07" db="EMBL/GenBank/DDBJ databases">
        <title>Divergent evolution of antigenic variation in African trypanosomes.</title>
        <authorList>
            <person name="Jackson A.P."/>
            <person name="Berry A."/>
            <person name="Allison H.C."/>
            <person name="Burton P."/>
            <person name="Anderson J."/>
            <person name="Aslett M."/>
            <person name="Brown R."/>
            <person name="Corton N."/>
            <person name="Harris D."/>
            <person name="Hauser H."/>
            <person name="Gamble J."/>
            <person name="Gilderthorp R."/>
            <person name="McQuillan J."/>
            <person name="Quail M.A."/>
            <person name="Sanders M."/>
            <person name="Van Tonder A."/>
            <person name="Ginger M.L."/>
            <person name="Donelson J.E."/>
            <person name="Field M.C."/>
            <person name="Barry J.D."/>
            <person name="Berriman M."/>
            <person name="Hertz-Fowler C."/>
        </authorList>
    </citation>
    <scope>NUCLEOTIDE SEQUENCE [LARGE SCALE GENOMIC DNA]</scope>
    <source>
        <strain evidence="3">IL3000</strain>
    </source>
</reference>
<dbReference type="Proteomes" id="UP000000702">
    <property type="component" value="Unassembled WGS sequence"/>
</dbReference>
<evidence type="ECO:0000313" key="3">
    <source>
        <dbReference type="Proteomes" id="UP000000702"/>
    </source>
</evidence>
<feature type="transmembrane region" description="Helical" evidence="1">
    <location>
        <begin position="33"/>
        <end position="54"/>
    </location>
</feature>
<protein>
    <submittedName>
        <fullName evidence="2">WGS project CAEQ00000000 data, annotated contig 1190</fullName>
    </submittedName>
</protein>
<evidence type="ECO:0000256" key="1">
    <source>
        <dbReference type="SAM" id="Phobius"/>
    </source>
</evidence>
<feature type="transmembrane region" description="Helical" evidence="1">
    <location>
        <begin position="106"/>
        <end position="124"/>
    </location>
</feature>
<comment type="caution">
    <text evidence="2">The sequence shown here is derived from an EMBL/GenBank/DDBJ whole genome shotgun (WGS) entry which is preliminary data.</text>
</comment>
<name>F9W4J6_TRYCI</name>
<keyword evidence="1" id="KW-0472">Membrane</keyword>
<evidence type="ECO:0000313" key="2">
    <source>
        <dbReference type="EMBL" id="CCD12090.1"/>
    </source>
</evidence>
<organism evidence="2 3">
    <name type="scientific">Trypanosoma congolense (strain IL3000)</name>
    <dbReference type="NCBI Taxonomy" id="1068625"/>
    <lineage>
        <taxon>Eukaryota</taxon>
        <taxon>Discoba</taxon>
        <taxon>Euglenozoa</taxon>
        <taxon>Kinetoplastea</taxon>
        <taxon>Metakinetoplastina</taxon>
        <taxon>Trypanosomatida</taxon>
        <taxon>Trypanosomatidae</taxon>
        <taxon>Trypanosoma</taxon>
        <taxon>Nannomonas</taxon>
    </lineage>
</organism>
<dbReference type="OMA" id="SWQATAH"/>
<feature type="transmembrane region" description="Helical" evidence="1">
    <location>
        <begin position="136"/>
        <end position="156"/>
    </location>
</feature>
<dbReference type="EMBL" id="CAEQ01000564">
    <property type="protein sequence ID" value="CCD12090.1"/>
    <property type="molecule type" value="Genomic_DNA"/>
</dbReference>
<gene>
    <name evidence="2" type="ORF">TCIL3000_0_30050</name>
</gene>
<dbReference type="Pfam" id="PF14995">
    <property type="entry name" value="TMEM107"/>
    <property type="match status" value="1"/>
</dbReference>
<feature type="transmembrane region" description="Helical" evidence="1">
    <location>
        <begin position="75"/>
        <end position="94"/>
    </location>
</feature>
<dbReference type="AlphaFoldDB" id="F9W4J6"/>
<dbReference type="InterPro" id="IPR029248">
    <property type="entry name" value="TMEM107"/>
</dbReference>
<sequence length="163" mass="18190">MYFSNSFSRTHSPGRCFTLTRRFNVAVLVPLRLFAASLHLTALICVADASAEFMRVSSSGTEQGGSNGKIPKDSLILCLALSFILLFFNLWGIISGRTLRFGFMNFMHVCTHTSAAILLGLAWYTSAHTKQLWHVFYALSLSPALLEVFALFLSYYRGLDVYS</sequence>
<reference evidence="2 3" key="2">
    <citation type="journal article" date="2012" name="Proc. Natl. Acad. Sci. U.S.A.">
        <title>Antigenic diversity is generated by distinct evolutionary mechanisms in African trypanosome species.</title>
        <authorList>
            <person name="Jackson A.P."/>
            <person name="Berry A."/>
            <person name="Aslett M."/>
            <person name="Allison H.C."/>
            <person name="Burton P."/>
            <person name="Vavrova-Anderson J."/>
            <person name="Brown R."/>
            <person name="Browne H."/>
            <person name="Corton N."/>
            <person name="Hauser H."/>
            <person name="Gamble J."/>
            <person name="Gilderthorp R."/>
            <person name="Marcello L."/>
            <person name="McQuillan J."/>
            <person name="Otto T.D."/>
            <person name="Quail M.A."/>
            <person name="Sanders M.J."/>
            <person name="van Tonder A."/>
            <person name="Ginger M.L."/>
            <person name="Field M.C."/>
            <person name="Barry J.D."/>
            <person name="Hertz-Fowler C."/>
            <person name="Berriman M."/>
        </authorList>
    </citation>
    <scope>NUCLEOTIDE SEQUENCE [LARGE SCALE GENOMIC DNA]</scope>
    <source>
        <strain evidence="2 3">IL3000</strain>
    </source>
</reference>
<accession>F9W4J6</accession>
<keyword evidence="1" id="KW-0812">Transmembrane</keyword>